<feature type="domain" description="Cupin type-2" evidence="1">
    <location>
        <begin position="103"/>
        <end position="164"/>
    </location>
</feature>
<protein>
    <submittedName>
        <fullName evidence="2">Cupin domain-containing protein</fullName>
    </submittedName>
</protein>
<evidence type="ECO:0000313" key="3">
    <source>
        <dbReference type="Proteomes" id="UP001571476"/>
    </source>
</evidence>
<dbReference type="Gene3D" id="2.60.120.10">
    <property type="entry name" value="Jelly Rolls"/>
    <property type="match status" value="1"/>
</dbReference>
<reference evidence="2 3" key="1">
    <citation type="submission" date="2024-08" db="EMBL/GenBank/DDBJ databases">
        <title>Genome sequence of Streptomyces aureus CACIA-1.46HGO.</title>
        <authorList>
            <person name="Evangelista-Martinez Z."/>
        </authorList>
    </citation>
    <scope>NUCLEOTIDE SEQUENCE [LARGE SCALE GENOMIC DNA]</scope>
    <source>
        <strain evidence="2 3">CACIA-1.46HGO</strain>
    </source>
</reference>
<organism evidence="2 3">
    <name type="scientific">Streptomyces aureus</name>
    <dbReference type="NCBI Taxonomy" id="193461"/>
    <lineage>
        <taxon>Bacteria</taxon>
        <taxon>Bacillati</taxon>
        <taxon>Actinomycetota</taxon>
        <taxon>Actinomycetes</taxon>
        <taxon>Kitasatosporales</taxon>
        <taxon>Streptomycetaceae</taxon>
        <taxon>Streptomyces</taxon>
    </lineage>
</organism>
<dbReference type="Proteomes" id="UP001571476">
    <property type="component" value="Unassembled WGS sequence"/>
</dbReference>
<sequence>MTATNSVQDVRLVVTGHDADNQGIIASDTEIGPAPGLAADGWQAYILWASQTLPDLPDDGLAALDKGASGPGSVRFVQCVVYPEGGPAPAGAPEALNSIQRTPGDDSAMHYTHSVDLVIVIDGEVEAVLDTTRTVLKQGDFLVQNGTRHEWHNHGDKPARLGVVVLGTEHRGF</sequence>
<name>A0ABV4SV07_9ACTN</name>
<evidence type="ECO:0000313" key="2">
    <source>
        <dbReference type="EMBL" id="MFA3842036.1"/>
    </source>
</evidence>
<evidence type="ECO:0000259" key="1">
    <source>
        <dbReference type="Pfam" id="PF07883"/>
    </source>
</evidence>
<proteinExistence type="predicted"/>
<dbReference type="InterPro" id="IPR011051">
    <property type="entry name" value="RmlC_Cupin_sf"/>
</dbReference>
<dbReference type="SUPFAM" id="SSF51182">
    <property type="entry name" value="RmlC-like cupins"/>
    <property type="match status" value="1"/>
</dbReference>
<dbReference type="EMBL" id="JBGOSP010000032">
    <property type="protein sequence ID" value="MFA3842036.1"/>
    <property type="molecule type" value="Genomic_DNA"/>
</dbReference>
<dbReference type="InterPro" id="IPR047142">
    <property type="entry name" value="OryJ/VirC-like"/>
</dbReference>
<gene>
    <name evidence="2" type="ORF">ACEG43_38585</name>
</gene>
<dbReference type="PANTHER" id="PTHR36156">
    <property type="entry name" value="SLR2101 PROTEIN"/>
    <property type="match status" value="1"/>
</dbReference>
<dbReference type="RefSeq" id="WP_372566093.1">
    <property type="nucleotide sequence ID" value="NZ_JBGOSP010000032.1"/>
</dbReference>
<dbReference type="InterPro" id="IPR014710">
    <property type="entry name" value="RmlC-like_jellyroll"/>
</dbReference>
<dbReference type="InterPro" id="IPR013096">
    <property type="entry name" value="Cupin_2"/>
</dbReference>
<keyword evidence="3" id="KW-1185">Reference proteome</keyword>
<dbReference type="PANTHER" id="PTHR36156:SF2">
    <property type="entry name" value="CUPIN TYPE-2 DOMAIN-CONTAINING PROTEIN"/>
    <property type="match status" value="1"/>
</dbReference>
<dbReference type="Pfam" id="PF07883">
    <property type="entry name" value="Cupin_2"/>
    <property type="match status" value="1"/>
</dbReference>
<accession>A0ABV4SV07</accession>
<comment type="caution">
    <text evidence="2">The sequence shown here is derived from an EMBL/GenBank/DDBJ whole genome shotgun (WGS) entry which is preliminary data.</text>
</comment>